<gene>
    <name evidence="2" type="ORF">Pan14r_10700</name>
</gene>
<dbReference type="SUPFAM" id="SSF52799">
    <property type="entry name" value="(Phosphotyrosine protein) phosphatases II"/>
    <property type="match status" value="1"/>
</dbReference>
<organism evidence="2 3">
    <name type="scientific">Crateriforma conspicua</name>
    <dbReference type="NCBI Taxonomy" id="2527996"/>
    <lineage>
        <taxon>Bacteria</taxon>
        <taxon>Pseudomonadati</taxon>
        <taxon>Planctomycetota</taxon>
        <taxon>Planctomycetia</taxon>
        <taxon>Planctomycetales</taxon>
        <taxon>Planctomycetaceae</taxon>
        <taxon>Crateriforma</taxon>
    </lineage>
</organism>
<sequence length="175" mass="19195">MKYGLLFSFLAITIAGFAIRTGSWSWLLLYPAFSFGMVGSSYLLSEPEIFGKQPDGSRSTLALILLLPYLAYVAIVWHVVRLVSRESKADALTDDLVLSRRLLANELPSEVASVVDLTCEFTEPIAKWPGVSYLCFPMLDGSGASPEQLRTLADEIIELPGPVLIHCARGTDERA</sequence>
<protein>
    <recommendedName>
        <fullName evidence="4">Tyrosine specific protein phosphatases domain-containing protein</fullName>
    </recommendedName>
</protein>
<dbReference type="InterPro" id="IPR029021">
    <property type="entry name" value="Prot-tyrosine_phosphatase-like"/>
</dbReference>
<feature type="transmembrane region" description="Helical" evidence="1">
    <location>
        <begin position="61"/>
        <end position="80"/>
    </location>
</feature>
<evidence type="ECO:0008006" key="4">
    <source>
        <dbReference type="Google" id="ProtNLM"/>
    </source>
</evidence>
<dbReference type="RefSeq" id="WP_197203361.1">
    <property type="nucleotide sequence ID" value="NZ_SJPL01000001.1"/>
</dbReference>
<evidence type="ECO:0000313" key="2">
    <source>
        <dbReference type="EMBL" id="TWT68823.1"/>
    </source>
</evidence>
<proteinExistence type="predicted"/>
<dbReference type="Proteomes" id="UP000317238">
    <property type="component" value="Unassembled WGS sequence"/>
</dbReference>
<dbReference type="AlphaFoldDB" id="A0A5C5Y2E7"/>
<comment type="caution">
    <text evidence="2">The sequence shown here is derived from an EMBL/GenBank/DDBJ whole genome shotgun (WGS) entry which is preliminary data.</text>
</comment>
<reference evidence="2 3" key="1">
    <citation type="submission" date="2019-02" db="EMBL/GenBank/DDBJ databases">
        <title>Deep-cultivation of Planctomycetes and their phenomic and genomic characterization uncovers novel biology.</title>
        <authorList>
            <person name="Wiegand S."/>
            <person name="Jogler M."/>
            <person name="Boedeker C."/>
            <person name="Pinto D."/>
            <person name="Vollmers J."/>
            <person name="Rivas-Marin E."/>
            <person name="Kohn T."/>
            <person name="Peeters S.H."/>
            <person name="Heuer A."/>
            <person name="Rast P."/>
            <person name="Oberbeckmann S."/>
            <person name="Bunk B."/>
            <person name="Jeske O."/>
            <person name="Meyerdierks A."/>
            <person name="Storesund J.E."/>
            <person name="Kallscheuer N."/>
            <person name="Luecker S."/>
            <person name="Lage O.M."/>
            <person name="Pohl T."/>
            <person name="Merkel B.J."/>
            <person name="Hornburger P."/>
            <person name="Mueller R.-W."/>
            <person name="Bruemmer F."/>
            <person name="Labrenz M."/>
            <person name="Spormann A.M."/>
            <person name="Op Den Camp H."/>
            <person name="Overmann J."/>
            <person name="Amann R."/>
            <person name="Jetten M.S.M."/>
            <person name="Mascher T."/>
            <person name="Medema M.H."/>
            <person name="Devos D.P."/>
            <person name="Kaster A.-K."/>
            <person name="Ovreas L."/>
            <person name="Rohde M."/>
            <person name="Galperin M.Y."/>
            <person name="Jogler C."/>
        </authorList>
    </citation>
    <scope>NUCLEOTIDE SEQUENCE [LARGE SCALE GENOMIC DNA]</scope>
    <source>
        <strain evidence="2 3">Pan14r</strain>
    </source>
</reference>
<accession>A0A5C5Y2E7</accession>
<keyword evidence="3" id="KW-1185">Reference proteome</keyword>
<keyword evidence="1" id="KW-1133">Transmembrane helix</keyword>
<evidence type="ECO:0000313" key="3">
    <source>
        <dbReference type="Proteomes" id="UP000317238"/>
    </source>
</evidence>
<evidence type="ECO:0000256" key="1">
    <source>
        <dbReference type="SAM" id="Phobius"/>
    </source>
</evidence>
<keyword evidence="1" id="KW-0812">Transmembrane</keyword>
<dbReference type="PANTHER" id="PTHR47216">
    <property type="match status" value="1"/>
</dbReference>
<dbReference type="PANTHER" id="PTHR47216:SF4">
    <property type="entry name" value="OS01G0859400 PROTEIN"/>
    <property type="match status" value="1"/>
</dbReference>
<keyword evidence="1" id="KW-0472">Membrane</keyword>
<dbReference type="EMBL" id="SJPL01000001">
    <property type="protein sequence ID" value="TWT68823.1"/>
    <property type="molecule type" value="Genomic_DNA"/>
</dbReference>
<dbReference type="Gene3D" id="3.90.190.10">
    <property type="entry name" value="Protein tyrosine phosphatase superfamily"/>
    <property type="match status" value="1"/>
</dbReference>
<name>A0A5C5Y2E7_9PLAN</name>